<evidence type="ECO:0000313" key="1">
    <source>
        <dbReference type="EMBL" id="KTB03895.1"/>
    </source>
</evidence>
<dbReference type="PANTHER" id="PTHR12975">
    <property type="entry name" value="TRANSPORT PROTEIN TRAPP"/>
    <property type="match status" value="1"/>
</dbReference>
<sequence>MVFSYEHYMNLIYHLDDANETVPSDIAKRVVSNAMAPVITVTSTVLLDRHIEETYGIDSLYMLLRFFGGCVSDRDQANEVKLGTDGLKVTEEGVEKEKDGTNGLTVPRQTRVRSNSNSLYQRDATQSQYVRFTKPLADLINTQDANDMLFDYHSLEVYLQEYLSVVDKKFSPNIPHHLLKTSIYHSFFALAISSTSKLSPFECFNHPIVSLLAIDITRNEDYETAAEQLKEFKSMNNNIPSFPSFINTNDILPVFLLCYNKDNETEFEECQTLAGKLKKQLFVESIILPLWSTEFTDNLVVSLHQPVMSSIEEIMFFLQNPVDHKLPLKLVNCIYDQIDMIVYDLMKPFMKRKMTFWEETILTPRKSLFHGAKFFKKFMNKSTQALSQPNSLLKENHGSNYLSSTSPEFLMRKLADWSMMVSDFKTAYTTYESLCQDFERMPKYLASCSEWCAVSLLMGAQNIVTAKMLKNEINPAIERALGAYELCATESNAHRKSGDSDDLSAPVRSYETRCMFLASELFLSLSDTWTSTPFAIAYLETILNECKLGPLSEIMIWERLSDCYGMRIDPRIKHRIGNLELLQKKEENMDDPKNADVFTTEDILSKGLTRNRKAALFKLIAARKWCEQKQWRELSWCLDDLESTYSDLKCFNKENLLYTRLRNELIAARQDM</sequence>
<organism evidence="1 2">
    <name type="scientific">Candida glabrata</name>
    <name type="common">Yeast</name>
    <name type="synonym">Torulopsis glabrata</name>
    <dbReference type="NCBI Taxonomy" id="5478"/>
    <lineage>
        <taxon>Eukaryota</taxon>
        <taxon>Fungi</taxon>
        <taxon>Dikarya</taxon>
        <taxon>Ascomycota</taxon>
        <taxon>Saccharomycotina</taxon>
        <taxon>Saccharomycetes</taxon>
        <taxon>Saccharomycetales</taxon>
        <taxon>Saccharomycetaceae</taxon>
        <taxon>Nakaseomyces</taxon>
    </lineage>
</organism>
<reference evidence="1 2" key="1">
    <citation type="submission" date="2015-10" db="EMBL/GenBank/DDBJ databases">
        <title>Draft genomes sequences of Candida glabrata isolates 1A, 1B, 2A, 2B, 3A and 3B.</title>
        <authorList>
            <person name="Haavelsrud O.E."/>
            <person name="Gaustad P."/>
        </authorList>
    </citation>
    <scope>NUCLEOTIDE SEQUENCE [LARGE SCALE GENOMIC DNA]</scope>
    <source>
        <strain evidence="1">910700640</strain>
    </source>
</reference>
<dbReference type="GO" id="GO:0034497">
    <property type="term" value="P:protein localization to phagophore assembly site"/>
    <property type="evidence" value="ECO:0007669"/>
    <property type="project" value="EnsemblFungi"/>
</dbReference>
<dbReference type="VEuPathDB" id="FungiDB:B1J91_B01705g"/>
<dbReference type="GO" id="GO:1990072">
    <property type="term" value="C:TRAPPIII protein complex"/>
    <property type="evidence" value="ECO:0007669"/>
    <property type="project" value="EnsemblFungi"/>
</dbReference>
<proteinExistence type="predicted"/>
<dbReference type="EMBL" id="LLZZ01000118">
    <property type="protein sequence ID" value="KTB03895.1"/>
    <property type="molecule type" value="Genomic_DNA"/>
</dbReference>
<dbReference type="VEuPathDB" id="FungiDB:GWK60_B01529"/>
<evidence type="ECO:0000313" key="2">
    <source>
        <dbReference type="Proteomes" id="UP000054886"/>
    </source>
</evidence>
<dbReference type="GO" id="GO:0034727">
    <property type="term" value="P:piecemeal microautophagy of the nucleus"/>
    <property type="evidence" value="ECO:0007669"/>
    <property type="project" value="EnsemblFungi"/>
</dbReference>
<dbReference type="GO" id="GO:0051321">
    <property type="term" value="P:meiotic cell cycle"/>
    <property type="evidence" value="ECO:0007669"/>
    <property type="project" value="EnsemblFungi"/>
</dbReference>
<dbReference type="VEuPathDB" id="FungiDB:GVI51_B01573"/>
<protein>
    <submittedName>
        <fullName evidence="1">Trafficking protein particle complex III-specific subunit 85</fullName>
    </submittedName>
</protein>
<dbReference type="GO" id="GO:0000425">
    <property type="term" value="P:pexophagy"/>
    <property type="evidence" value="ECO:0007669"/>
    <property type="project" value="EnsemblFungi"/>
</dbReference>
<dbReference type="PANTHER" id="PTHR12975:SF6">
    <property type="entry name" value="TRAFFICKING PROTEIN PARTICLE COMPLEX SUBUNIT 8"/>
    <property type="match status" value="1"/>
</dbReference>
<dbReference type="GO" id="GO:0031410">
    <property type="term" value="C:cytoplasmic vesicle"/>
    <property type="evidence" value="ECO:0007669"/>
    <property type="project" value="EnsemblFungi"/>
</dbReference>
<dbReference type="VEuPathDB" id="FungiDB:GW608_B01529"/>
<dbReference type="Proteomes" id="UP000054886">
    <property type="component" value="Unassembled WGS sequence"/>
</dbReference>
<dbReference type="GO" id="GO:0071255">
    <property type="term" value="P:Cvt vesicle assembly"/>
    <property type="evidence" value="ECO:0007669"/>
    <property type="project" value="EnsemblFungi"/>
</dbReference>
<name>A0A0W0EFG0_CANGB</name>
<dbReference type="GO" id="GO:0006888">
    <property type="term" value="P:endoplasmic reticulum to Golgi vesicle-mediated transport"/>
    <property type="evidence" value="ECO:0007669"/>
    <property type="project" value="EnsemblFungi"/>
</dbReference>
<comment type="caution">
    <text evidence="1">The sequence shown here is derived from an EMBL/GenBank/DDBJ whole genome shotgun (WGS) entry which is preliminary data.</text>
</comment>
<dbReference type="InterPro" id="IPR024420">
    <property type="entry name" value="TRAPP_III_complex_Trs85"/>
</dbReference>
<dbReference type="AlphaFoldDB" id="A0A0W0EFG0"/>
<gene>
    <name evidence="1" type="ORF">AO440_000235</name>
</gene>
<dbReference type="VEuPathDB" id="FungiDB:CAGL0B01705g"/>
<accession>A0A0W0EFG0</accession>
<dbReference type="GO" id="GO:0000407">
    <property type="term" value="C:phagophore assembly site"/>
    <property type="evidence" value="ECO:0007669"/>
    <property type="project" value="EnsemblFungi"/>
</dbReference>
<dbReference type="Pfam" id="PF12739">
    <property type="entry name" value="TRAPPC-Trs85"/>
    <property type="match status" value="1"/>
</dbReference>